<feature type="compositionally biased region" description="Polar residues" evidence="19">
    <location>
        <begin position="1803"/>
        <end position="1821"/>
    </location>
</feature>
<dbReference type="PROSITE" id="PS50003">
    <property type="entry name" value="PH_DOMAIN"/>
    <property type="match status" value="1"/>
</dbReference>
<dbReference type="PROSITE" id="PS00509">
    <property type="entry name" value="RAS_GTPASE_ACTIV_1"/>
    <property type="match status" value="1"/>
</dbReference>
<dbReference type="SMART" id="SM00326">
    <property type="entry name" value="SH3"/>
    <property type="match status" value="1"/>
</dbReference>
<dbReference type="GO" id="GO:0004497">
    <property type="term" value="F:monooxygenase activity"/>
    <property type="evidence" value="ECO:0007669"/>
    <property type="project" value="UniProtKB-KW"/>
</dbReference>
<gene>
    <name evidence="25" type="ORF">TSAR_002549</name>
</gene>
<comment type="cofactor">
    <cofactor evidence="1 16">
        <name>heme</name>
        <dbReference type="ChEBI" id="CHEBI:30413"/>
    </cofactor>
</comment>
<dbReference type="InterPro" id="IPR023152">
    <property type="entry name" value="RasGAP_CS"/>
</dbReference>
<evidence type="ECO:0000256" key="14">
    <source>
        <dbReference type="ARBA" id="ARBA00023033"/>
    </source>
</evidence>
<feature type="compositionally biased region" description="Low complexity" evidence="19">
    <location>
        <begin position="1822"/>
        <end position="1836"/>
    </location>
</feature>
<dbReference type="InterPro" id="IPR002401">
    <property type="entry name" value="Cyt_P450_E_grp-I"/>
</dbReference>
<feature type="domain" description="Ras-GAP" evidence="24">
    <location>
        <begin position="620"/>
        <end position="793"/>
    </location>
</feature>
<dbReference type="InterPro" id="IPR035652">
    <property type="entry name" value="RasGAP_SH3"/>
</dbReference>
<dbReference type="InterPro" id="IPR000980">
    <property type="entry name" value="SH2"/>
</dbReference>
<dbReference type="GO" id="GO:0005506">
    <property type="term" value="F:iron ion binding"/>
    <property type="evidence" value="ECO:0007669"/>
    <property type="project" value="InterPro"/>
</dbReference>
<dbReference type="PROSITE" id="PS50001">
    <property type="entry name" value="SH2"/>
    <property type="match status" value="2"/>
</dbReference>
<dbReference type="EMBL" id="NNAY01000133">
    <property type="protein sequence ID" value="OXU30668.1"/>
    <property type="molecule type" value="Genomic_DNA"/>
</dbReference>
<feature type="region of interest" description="Disordered" evidence="19">
    <location>
        <begin position="1247"/>
        <end position="1273"/>
    </location>
</feature>
<feature type="compositionally biased region" description="Basic and acidic residues" evidence="19">
    <location>
        <begin position="999"/>
        <end position="1016"/>
    </location>
</feature>
<sequence>MAEFVRGGPSVSNNAKIENTKKGDSPSTGSEDGGNIEPINDNDFDVFLENIPDDIQDIEEPDHTNNTTFSAPPENQWYHGRLDRFTAEERLRDASRLGSYLVRESDRKPGSYVLSYLGRTGINHFRITAVCGDYYIGGRQFNSLMDLVAYYTHCSDLLKKERLIHPTPPPEPVNDKKRIVAILPYTKMPDTDELSFQKGDIFFVHNDMGDGWLWVTAHRTGEQGLIFRELVDDLDDSIDPNTVFSWFHPNVTKSEAVDMLVKAGPGSFLVRPSDNSPGDYSLFFHINNQIQRFRIEKKGVRYLMGGRTFECLDAVINRYRKEQIVEGHTLVQAMVTEPDGTVRVNKEVQHAEKIYATLRECREQSGAKKNKGIKMQGYLEKKSEKNKKWKALYFVLVVDASDTHLYLYDNPKRTKPKGLIDLSCAYLYQVHETAPNSETASDWINALKPLCVSQLTRAPKVARLRELRSLQLHIMDAHRLPYKLVPNPFIIVALNNVKVARTKMKTGPHPVWDEEFILEDVPPDVMSFSLTLYNKGKRSKDTEVAELIVELSSLANGEEMDEWYPFAGVTPIGDWGALRLRLRYRHDLAMPPEEYSPLQQLLLDPELHVVKALADVCHLDRIPLANSLLRIFRHEKREADLLKSLNQAEVDKEDETPTLFRAASLTTTLMDLYMNKQSCELNPSKMDSPEDACSNAEFLLQVLDEVTLSIFTSPDMCPKSLRYICCCLQRAVVAKWPHERLVRTRVVSGFIFLRLLCPAILNPKSFNLIAESPSPAATRSLVMVAKCLQNLANLVEFGGKEPYMEVVNPFILKNKERMVVFLDQLSNVSDKPEPECISPRGKCISDIAKDLATLHHICVSHLKELQILSKQQHKSDQLKHTQSDNRNNSKEDVALNERIKQVMELTRRSEDEVIMALHDCDDDLNRAVNDLLEGVSPEWEVKKKKARQTGGPKQNSEQSGVPDSNADWGEDKRSLYTNDGSSRVRGGRGGNHNNRGWRRRENKENEKNSEEGKSDAPHGGSRRGRGVSGRSGRGGRGGGRGLGPRTFANRGKLDAWSGIDATEDWDNEEYTGSLADTKVFTPSTLTTEAAAVPEQPKSEELPSIKPIRSAGLLEHNELPKISGATATAQETVIQEQSHQDIINMPSMHLPHSLDDVNRGSLSAAQSEYFTQLAQANDINLNVSTGQTTFLSVMNSQPQRQTKHRPRVPPPSKIPSTAVEMPGDALNSSISFLDVQFGALEFGSDASITDGTNQEKFNSSRSSPGTSSVESTSITTKTVVNSINSLNVEVAQASPSQKFSTTTKMLRSDNQCIPKEHSINSQSGLTSRSAATQPVDIQKQDLSAQTSLSNSSTYNAATVTYQSPKPSYSTSVTSSNYSSYAPSNQASFSCPTTSSHANSFSGIAPVTQSGYSSPYTQPITTYSQTSSSSSTSGIYNQASTTTQGYQQTTGFTTTPISQYQSQAVTTNASSNSSSYISPGYQNPSTFQSTAQTYQPSNTTFVSSISQGSSVYSNTSQSVYSNTYPSYGSQNQSGSQDHKLSTNKDLQFDNNATATSTSLATTAVSTLGLTSSSVNTSQTKTTMSSTVPKSTVSGLVPSSSSSSSSISGSGTTGNIAPILSHQYIMGQSVPYATFQQPHMYSYEDLQLMQQRMPHMPTTGYYDATLGYQTTGPVTSLGNSRSDALSGVQGVQGVQAVQGQYTSINDARFTRTDSNASPVSSTMSQQSATQHQQPLMNPIPPGYAYFYGGGIMPAGGFQYGTPAIYPQIATAGSAGTTSGAYNTKPGSYGSGYGSGTNYDSLTNSASSGDYKSTASGYTSSQTGKNGSSSANTNTAGTSTDINTTMYTKGHVTLNKVNSYDKQTFHSATPPPFGLTNNQNANVISGYGTHLFIPTLPHQLHQPLHQDSGNSSGQRTNTNSQNKAQVKPGYSTSYWAGDMNMMESLAPMLHTKLFWLTAVVTLIWVHFKFVIYTYWKRKGIPHDEPVVPFGSTLPIFLGKSSMGNLVKQKYQKSKKYPLYGIYMFHQPMLLINDPDLVRIILIKEFNKFRDRGLYFNEKVDPLSGHLFLLPGERWRKLRAKLTPTFTSGKLKQMFPLLMEIGDELIKVCEKIIQTDSVVEFKDLNARYTVDTISSIAFGFNCKSLDNPNNEFKRYGSMVFDQSPIRNALGTFAPVVLDTLRIPLIRRVIIDFFSQTFKDMVDHRHSNKIVRKDFINLLMQLMDKGVLEEDETSQKSNDHAKAAESLGNMFEIAGLIDNEKISMVEAQAQAFVFFLAGFETTSSTITYCLYELALNPHIQEKLQAEIDEHLAKPGGMTYDRIMNELEYLHMVFSETLRKHPSVPILNRLCIEDCDLPNTNFRIKKGTGVMISVSGMQRDPNIYPDPDKFDPLRFTKENIASRSPYVYLPFGDGPRVCIGTRFGILQSKIALIALLAKYKFSVCDKTSIPINYSKRSFTQSPEGGVYLRMEKRIK</sequence>
<evidence type="ECO:0000256" key="3">
    <source>
        <dbReference type="ARBA" id="ARBA00004406"/>
    </source>
</evidence>
<feature type="compositionally biased region" description="Polar residues" evidence="19">
    <location>
        <begin position="1709"/>
        <end position="1729"/>
    </location>
</feature>
<comment type="caution">
    <text evidence="25">The sequence shown here is derived from an EMBL/GenBank/DDBJ whole genome shotgun (WGS) entry which is preliminary data.</text>
</comment>
<dbReference type="InterPro" id="IPR017972">
    <property type="entry name" value="Cyt_P450_CS"/>
</dbReference>
<dbReference type="PRINTS" id="PR00401">
    <property type="entry name" value="SH2DOMAIN"/>
</dbReference>
<dbReference type="SUPFAM" id="SSF50729">
    <property type="entry name" value="PH domain-like"/>
    <property type="match status" value="1"/>
</dbReference>
<feature type="domain" description="PH" evidence="22">
    <location>
        <begin position="372"/>
        <end position="564"/>
    </location>
</feature>
<evidence type="ECO:0000259" key="21">
    <source>
        <dbReference type="PROSITE" id="PS50002"/>
    </source>
</evidence>
<evidence type="ECO:0000259" key="22">
    <source>
        <dbReference type="PROSITE" id="PS50003"/>
    </source>
</evidence>
<proteinExistence type="inferred from homology"/>
<feature type="compositionally biased region" description="Polar residues" evidence="19">
    <location>
        <begin position="1247"/>
        <end position="1256"/>
    </location>
</feature>
<dbReference type="PRINTS" id="PR00463">
    <property type="entry name" value="EP450I"/>
</dbReference>
<evidence type="ECO:0000256" key="5">
    <source>
        <dbReference type="ARBA" id="ARBA00022443"/>
    </source>
</evidence>
<evidence type="ECO:0000256" key="2">
    <source>
        <dbReference type="ARBA" id="ARBA00004174"/>
    </source>
</evidence>
<feature type="region of interest" description="Disordered" evidence="19">
    <location>
        <begin position="1310"/>
        <end position="1331"/>
    </location>
</feature>
<feature type="compositionally biased region" description="Polar residues" evidence="19">
    <location>
        <begin position="1901"/>
        <end position="1922"/>
    </location>
</feature>
<reference evidence="25 26" key="1">
    <citation type="journal article" date="2017" name="Curr. Biol.">
        <title>The Evolution of Venom by Co-option of Single-Copy Genes.</title>
        <authorList>
            <person name="Martinson E.O."/>
            <person name="Mrinalini"/>
            <person name="Kelkar Y.D."/>
            <person name="Chang C.H."/>
            <person name="Werren J.H."/>
        </authorList>
    </citation>
    <scope>NUCLEOTIDE SEQUENCE [LARGE SCALE GENOMIC DNA]</scope>
    <source>
        <strain evidence="25 26">Alberta</strain>
        <tissue evidence="25">Whole body</tissue>
    </source>
</reference>
<dbReference type="InterPro" id="IPR001452">
    <property type="entry name" value="SH3_domain"/>
</dbReference>
<evidence type="ECO:0000256" key="11">
    <source>
        <dbReference type="ARBA" id="ARBA00022999"/>
    </source>
</evidence>
<dbReference type="PROSITE" id="PS50004">
    <property type="entry name" value="C2"/>
    <property type="match status" value="1"/>
</dbReference>
<dbReference type="InterPro" id="IPR009060">
    <property type="entry name" value="UBA-like_sf"/>
</dbReference>
<evidence type="ECO:0000256" key="10">
    <source>
        <dbReference type="ARBA" id="ARBA00022848"/>
    </source>
</evidence>
<dbReference type="SMART" id="SM00323">
    <property type="entry name" value="RasGAP"/>
    <property type="match status" value="1"/>
</dbReference>
<dbReference type="SUPFAM" id="SSF48350">
    <property type="entry name" value="GTPase activation domain, GAP"/>
    <property type="match status" value="1"/>
</dbReference>
<dbReference type="Gene3D" id="3.30.505.10">
    <property type="entry name" value="SH2 domain"/>
    <property type="match status" value="2"/>
</dbReference>
<evidence type="ECO:0008006" key="27">
    <source>
        <dbReference type="Google" id="ProtNLM"/>
    </source>
</evidence>
<evidence type="ECO:0000259" key="24">
    <source>
        <dbReference type="PROSITE" id="PS50018"/>
    </source>
</evidence>
<dbReference type="CDD" id="cd14277">
    <property type="entry name" value="UBA_UBP2_like"/>
    <property type="match status" value="1"/>
</dbReference>
<dbReference type="Proteomes" id="UP000215335">
    <property type="component" value="Unassembled WGS sequence"/>
</dbReference>
<evidence type="ECO:0000256" key="13">
    <source>
        <dbReference type="ARBA" id="ARBA00023004"/>
    </source>
</evidence>
<evidence type="ECO:0000259" key="23">
    <source>
        <dbReference type="PROSITE" id="PS50004"/>
    </source>
</evidence>
<organism evidence="25 26">
    <name type="scientific">Trichomalopsis sarcophagae</name>
    <dbReference type="NCBI Taxonomy" id="543379"/>
    <lineage>
        <taxon>Eukaryota</taxon>
        <taxon>Metazoa</taxon>
        <taxon>Ecdysozoa</taxon>
        <taxon>Arthropoda</taxon>
        <taxon>Hexapoda</taxon>
        <taxon>Insecta</taxon>
        <taxon>Pterygota</taxon>
        <taxon>Neoptera</taxon>
        <taxon>Endopterygota</taxon>
        <taxon>Hymenoptera</taxon>
        <taxon>Apocrita</taxon>
        <taxon>Proctotrupomorpha</taxon>
        <taxon>Chalcidoidea</taxon>
        <taxon>Pteromalidae</taxon>
        <taxon>Pteromalinae</taxon>
        <taxon>Trichomalopsis</taxon>
    </lineage>
</organism>
<evidence type="ECO:0000256" key="9">
    <source>
        <dbReference type="ARBA" id="ARBA00022824"/>
    </source>
</evidence>
<dbReference type="OrthoDB" id="1562946at2759"/>
<dbReference type="GO" id="GO:0005096">
    <property type="term" value="F:GTPase activator activity"/>
    <property type="evidence" value="ECO:0007669"/>
    <property type="project" value="UniProtKB-KW"/>
</dbReference>
<dbReference type="CDD" id="cd11056">
    <property type="entry name" value="CYP6-like"/>
    <property type="match status" value="1"/>
</dbReference>
<evidence type="ECO:0000256" key="1">
    <source>
        <dbReference type="ARBA" id="ARBA00001971"/>
    </source>
</evidence>
<feature type="compositionally biased region" description="Low complexity" evidence="19">
    <location>
        <begin position="1258"/>
        <end position="1272"/>
    </location>
</feature>
<keyword evidence="9" id="KW-0256">Endoplasmic reticulum</keyword>
<dbReference type="InterPro" id="IPR022166">
    <property type="entry name" value="UBAP2/Lig"/>
</dbReference>
<feature type="domain" description="SH2" evidence="20">
    <location>
        <begin position="246"/>
        <end position="334"/>
    </location>
</feature>
<feature type="compositionally biased region" description="Polar residues" evidence="19">
    <location>
        <begin position="1318"/>
        <end position="1331"/>
    </location>
</feature>
<feature type="domain" description="C2" evidence="23">
    <location>
        <begin position="451"/>
        <end position="564"/>
    </location>
</feature>
<dbReference type="SUPFAM" id="SSF46934">
    <property type="entry name" value="UBA-like"/>
    <property type="match status" value="1"/>
</dbReference>
<dbReference type="Gene3D" id="2.60.40.150">
    <property type="entry name" value="C2 domain"/>
    <property type="match status" value="1"/>
</dbReference>
<name>A0A232FJM6_9HYME</name>
<comment type="similarity">
    <text evidence="4">Belongs to the cytochrome P450 family.</text>
</comment>
<dbReference type="InterPro" id="IPR036860">
    <property type="entry name" value="SH2_dom_sf"/>
</dbReference>
<feature type="binding site" description="axial binding residue" evidence="16">
    <location>
        <position position="2411"/>
    </location>
    <ligand>
        <name>heme</name>
        <dbReference type="ChEBI" id="CHEBI:30413"/>
    </ligand>
    <ligandPart>
        <name>Fe</name>
        <dbReference type="ChEBI" id="CHEBI:18248"/>
    </ligandPart>
</feature>
<dbReference type="PANTHER" id="PTHR24292">
    <property type="entry name" value="CYTOCHROME P450"/>
    <property type="match status" value="1"/>
</dbReference>
<evidence type="ECO:0000256" key="16">
    <source>
        <dbReference type="PIRSR" id="PIRSR602401-1"/>
    </source>
</evidence>
<feature type="region of interest" description="Disordered" evidence="19">
    <location>
        <begin position="873"/>
        <end position="895"/>
    </location>
</feature>
<dbReference type="InterPro" id="IPR001849">
    <property type="entry name" value="PH_domain"/>
</dbReference>
<comment type="subcellular location">
    <subcellularLocation>
        <location evidence="3">Endoplasmic reticulum membrane</location>
        <topology evidence="3">Peripheral membrane protein</topology>
    </subcellularLocation>
    <subcellularLocation>
        <location evidence="2">Microsome membrane</location>
        <topology evidence="2">Peripheral membrane protein</topology>
    </subcellularLocation>
</comment>
<dbReference type="Gene3D" id="2.30.30.40">
    <property type="entry name" value="SH3 Domains"/>
    <property type="match status" value="1"/>
</dbReference>
<dbReference type="FunFam" id="1.10.630.10:FF:000042">
    <property type="entry name" value="Cytochrome P450"/>
    <property type="match status" value="1"/>
</dbReference>
<evidence type="ECO:0000313" key="26">
    <source>
        <dbReference type="Proteomes" id="UP000215335"/>
    </source>
</evidence>
<keyword evidence="6" id="KW-0343">GTPase activation</keyword>
<dbReference type="STRING" id="543379.A0A232FJM6"/>
<feature type="compositionally biased region" description="Polar residues" evidence="19">
    <location>
        <begin position="1576"/>
        <end position="1587"/>
    </location>
</feature>
<feature type="region of interest" description="Disordered" evidence="19">
    <location>
        <begin position="1570"/>
        <end position="1608"/>
    </location>
</feature>
<dbReference type="Gene3D" id="1.10.8.10">
    <property type="entry name" value="DNA helicase RuvA subunit, C-terminal domain"/>
    <property type="match status" value="1"/>
</dbReference>
<dbReference type="PRINTS" id="PR00385">
    <property type="entry name" value="P450"/>
</dbReference>
<keyword evidence="12" id="KW-0560">Oxidoreductase</keyword>
<feature type="region of interest" description="Disordered" evidence="19">
    <location>
        <begin position="1195"/>
        <end position="1214"/>
    </location>
</feature>
<dbReference type="SUPFAM" id="SSF48264">
    <property type="entry name" value="Cytochrome P450"/>
    <property type="match status" value="1"/>
</dbReference>
<dbReference type="InterPro" id="IPR036396">
    <property type="entry name" value="Cyt_P450_sf"/>
</dbReference>
<dbReference type="SMART" id="SM00252">
    <property type="entry name" value="SH2"/>
    <property type="match status" value="2"/>
</dbReference>
<accession>A0A232FJM6</accession>
<dbReference type="Pfam" id="PF00017">
    <property type="entry name" value="SH2"/>
    <property type="match status" value="2"/>
</dbReference>
<dbReference type="Pfam" id="PF00616">
    <property type="entry name" value="RasGAP"/>
    <property type="match status" value="1"/>
</dbReference>
<feature type="region of interest" description="Disordered" evidence="19">
    <location>
        <begin position="1"/>
        <end position="42"/>
    </location>
</feature>
<dbReference type="InterPro" id="IPR035892">
    <property type="entry name" value="C2_domain_sf"/>
</dbReference>
<feature type="domain" description="SH2" evidence="20">
    <location>
        <begin position="77"/>
        <end position="167"/>
    </location>
</feature>
<dbReference type="PROSITE" id="PS50018">
    <property type="entry name" value="RAS_GTPASE_ACTIV_2"/>
    <property type="match status" value="1"/>
</dbReference>
<keyword evidence="13 16" id="KW-0408">Iron</keyword>
<feature type="compositionally biased region" description="Low complexity" evidence="19">
    <location>
        <begin position="1588"/>
        <end position="1608"/>
    </location>
</feature>
<evidence type="ECO:0000313" key="25">
    <source>
        <dbReference type="EMBL" id="OXU30668.1"/>
    </source>
</evidence>
<feature type="compositionally biased region" description="Polar residues" evidence="19">
    <location>
        <begin position="1521"/>
        <end position="1533"/>
    </location>
</feature>
<dbReference type="Pfam" id="PF12478">
    <property type="entry name" value="UBAP2-Lig"/>
    <property type="match status" value="1"/>
</dbReference>
<evidence type="ECO:0000256" key="19">
    <source>
        <dbReference type="SAM" id="MobiDB-lite"/>
    </source>
</evidence>
<dbReference type="SUPFAM" id="SSF49562">
    <property type="entry name" value="C2 domain (Calcium/lipid-binding domain, CaLB)"/>
    <property type="match status" value="1"/>
</dbReference>
<dbReference type="GO" id="GO:0048468">
    <property type="term" value="P:cell development"/>
    <property type="evidence" value="ECO:0007669"/>
    <property type="project" value="UniProtKB-ARBA"/>
</dbReference>
<dbReference type="Pfam" id="PF00168">
    <property type="entry name" value="C2"/>
    <property type="match status" value="1"/>
</dbReference>
<dbReference type="InterPro" id="IPR011993">
    <property type="entry name" value="PH-like_dom_sf"/>
</dbReference>
<dbReference type="Pfam" id="PF00169">
    <property type="entry name" value="PH"/>
    <property type="match status" value="1"/>
</dbReference>
<evidence type="ECO:0000259" key="20">
    <source>
        <dbReference type="PROSITE" id="PS50001"/>
    </source>
</evidence>
<dbReference type="InterPro" id="IPR036028">
    <property type="entry name" value="SH3-like_dom_sf"/>
</dbReference>
<dbReference type="InterPro" id="IPR001936">
    <property type="entry name" value="RasGAP_dom"/>
</dbReference>
<evidence type="ECO:0000256" key="4">
    <source>
        <dbReference type="ARBA" id="ARBA00010617"/>
    </source>
</evidence>
<feature type="region of interest" description="Disordered" evidence="19">
    <location>
        <begin position="1803"/>
        <end position="1837"/>
    </location>
</feature>
<dbReference type="PANTHER" id="PTHR24292:SF100">
    <property type="entry name" value="CYTOCHROME P450 6A16, ISOFORM B-RELATED"/>
    <property type="match status" value="1"/>
</dbReference>
<dbReference type="InterPro" id="IPR050476">
    <property type="entry name" value="Insect_CytP450_Detox"/>
</dbReference>
<dbReference type="InterPro" id="IPR000008">
    <property type="entry name" value="C2_dom"/>
</dbReference>
<evidence type="ECO:0000256" key="8">
    <source>
        <dbReference type="ARBA" id="ARBA00022723"/>
    </source>
</evidence>
<evidence type="ECO:0000256" key="17">
    <source>
        <dbReference type="PROSITE-ProRule" id="PRU00191"/>
    </source>
</evidence>
<dbReference type="Pfam" id="PF00018">
    <property type="entry name" value="SH3_1"/>
    <property type="match status" value="1"/>
</dbReference>
<keyword evidence="10" id="KW-0492">Microsome</keyword>
<keyword evidence="14" id="KW-0503">Monooxygenase</keyword>
<evidence type="ECO:0000256" key="7">
    <source>
        <dbReference type="ARBA" id="ARBA00022617"/>
    </source>
</evidence>
<keyword evidence="7 16" id="KW-0349">Heme</keyword>
<feature type="region of interest" description="Disordered" evidence="19">
    <location>
        <begin position="1897"/>
        <end position="1922"/>
    </location>
</feature>
<keyword evidence="8 16" id="KW-0479">Metal-binding</keyword>
<dbReference type="PROSITE" id="PS50002">
    <property type="entry name" value="SH3"/>
    <property type="match status" value="1"/>
</dbReference>
<dbReference type="InterPro" id="IPR001128">
    <property type="entry name" value="Cyt_P450"/>
</dbReference>
<evidence type="ECO:0000256" key="12">
    <source>
        <dbReference type="ARBA" id="ARBA00023002"/>
    </source>
</evidence>
<evidence type="ECO:0000256" key="6">
    <source>
        <dbReference type="ARBA" id="ARBA00022468"/>
    </source>
</evidence>
<dbReference type="Gene3D" id="2.30.29.30">
    <property type="entry name" value="Pleckstrin-homology domain (PH domain)/Phosphotyrosine-binding domain (PTB)"/>
    <property type="match status" value="1"/>
</dbReference>
<dbReference type="GO" id="GO:0016705">
    <property type="term" value="F:oxidoreductase activity, acting on paired donors, with incorporation or reduction of molecular oxygen"/>
    <property type="evidence" value="ECO:0007669"/>
    <property type="project" value="InterPro"/>
</dbReference>
<keyword evidence="26" id="KW-1185">Reference proteome</keyword>
<dbReference type="GO" id="GO:0005789">
    <property type="term" value="C:endoplasmic reticulum membrane"/>
    <property type="evidence" value="ECO:0007669"/>
    <property type="project" value="UniProtKB-SubCell"/>
</dbReference>
<feature type="region of interest" description="Disordered" evidence="19">
    <location>
        <begin position="1521"/>
        <end position="1540"/>
    </location>
</feature>
<protein>
    <recommendedName>
        <fullName evidence="27">Ras GTPase-activating protein 1</fullName>
    </recommendedName>
</protein>
<feature type="compositionally biased region" description="Gly residues" evidence="19">
    <location>
        <begin position="1026"/>
        <end position="1042"/>
    </location>
</feature>
<feature type="region of interest" description="Disordered" evidence="19">
    <location>
        <begin position="940"/>
        <end position="1049"/>
    </location>
</feature>
<dbReference type="SMART" id="SM00239">
    <property type="entry name" value="C2"/>
    <property type="match status" value="1"/>
</dbReference>
<dbReference type="SUPFAM" id="SSF55550">
    <property type="entry name" value="SH2 domain"/>
    <property type="match status" value="2"/>
</dbReference>
<dbReference type="GO" id="GO:0009653">
    <property type="term" value="P:anatomical structure morphogenesis"/>
    <property type="evidence" value="ECO:0007669"/>
    <property type="project" value="UniProtKB-ARBA"/>
</dbReference>
<dbReference type="PROSITE" id="PS00086">
    <property type="entry name" value="CYTOCHROME_P450"/>
    <property type="match status" value="1"/>
</dbReference>
<dbReference type="GO" id="GO:0020037">
    <property type="term" value="F:heme binding"/>
    <property type="evidence" value="ECO:0007669"/>
    <property type="project" value="InterPro"/>
</dbReference>
<dbReference type="SMART" id="SM00233">
    <property type="entry name" value="PH"/>
    <property type="match status" value="1"/>
</dbReference>
<dbReference type="Gene3D" id="1.10.506.10">
    <property type="entry name" value="GTPase Activation - p120gap, domain 1"/>
    <property type="match status" value="1"/>
</dbReference>
<dbReference type="Pfam" id="PF00067">
    <property type="entry name" value="p450"/>
    <property type="match status" value="1"/>
</dbReference>
<dbReference type="CDD" id="cd11788">
    <property type="entry name" value="SH3_RasGAP"/>
    <property type="match status" value="1"/>
</dbReference>
<dbReference type="SUPFAM" id="SSF50044">
    <property type="entry name" value="SH3-domain"/>
    <property type="match status" value="1"/>
</dbReference>
<keyword evidence="5 18" id="KW-0728">SH3 domain</keyword>
<dbReference type="InterPro" id="IPR008936">
    <property type="entry name" value="Rho_GTPase_activation_prot"/>
</dbReference>
<evidence type="ECO:0000256" key="15">
    <source>
        <dbReference type="ARBA" id="ARBA00023136"/>
    </source>
</evidence>
<feature type="region of interest" description="Disordered" evidence="19">
    <location>
        <begin position="1708"/>
        <end position="1729"/>
    </location>
</feature>
<feature type="compositionally biased region" description="Polar residues" evidence="19">
    <location>
        <begin position="951"/>
        <end position="962"/>
    </location>
</feature>
<keyword evidence="15" id="KW-0472">Membrane</keyword>
<dbReference type="Gene3D" id="1.10.630.10">
    <property type="entry name" value="Cytochrome P450"/>
    <property type="match status" value="1"/>
</dbReference>
<keyword evidence="11 17" id="KW-0727">SH2 domain</keyword>
<feature type="domain" description="SH3" evidence="21">
    <location>
        <begin position="174"/>
        <end position="236"/>
    </location>
</feature>
<evidence type="ECO:0000256" key="18">
    <source>
        <dbReference type="PROSITE-ProRule" id="PRU00192"/>
    </source>
</evidence>